<accession>A0ABS1TDU7</accession>
<organism evidence="6 7">
    <name type="scientific">Clostridium rhizosphaerae</name>
    <dbReference type="NCBI Taxonomy" id="2803861"/>
    <lineage>
        <taxon>Bacteria</taxon>
        <taxon>Bacillati</taxon>
        <taxon>Bacillota</taxon>
        <taxon>Clostridia</taxon>
        <taxon>Eubacteriales</taxon>
        <taxon>Clostridiaceae</taxon>
        <taxon>Clostridium</taxon>
    </lineage>
</organism>
<dbReference type="InterPro" id="IPR023198">
    <property type="entry name" value="PGP-like_dom2"/>
</dbReference>
<dbReference type="RefSeq" id="WP_202750157.1">
    <property type="nucleotide sequence ID" value="NZ_JAESWC010000014.1"/>
</dbReference>
<evidence type="ECO:0000256" key="4">
    <source>
        <dbReference type="ARBA" id="ARBA00022842"/>
    </source>
</evidence>
<evidence type="ECO:0000256" key="5">
    <source>
        <dbReference type="ARBA" id="ARBA00023277"/>
    </source>
</evidence>
<comment type="similarity">
    <text evidence="2">Belongs to the HAD-like hydrolase superfamily. CbbY/CbbZ/Gph/YieH family.</text>
</comment>
<comment type="cofactor">
    <cofactor evidence="1">
        <name>Mg(2+)</name>
        <dbReference type="ChEBI" id="CHEBI:18420"/>
    </cofactor>
</comment>
<dbReference type="PANTHER" id="PTHR46193">
    <property type="entry name" value="6-PHOSPHOGLUCONATE PHOSPHATASE"/>
    <property type="match status" value="1"/>
</dbReference>
<dbReference type="InterPro" id="IPR051600">
    <property type="entry name" value="Beta-PGM-like"/>
</dbReference>
<dbReference type="SFLD" id="SFLDG01135">
    <property type="entry name" value="C1.5.6:_HAD__Beta-PGM__Phospha"/>
    <property type="match status" value="1"/>
</dbReference>
<evidence type="ECO:0000256" key="1">
    <source>
        <dbReference type="ARBA" id="ARBA00001946"/>
    </source>
</evidence>
<evidence type="ECO:0000256" key="2">
    <source>
        <dbReference type="ARBA" id="ARBA00006171"/>
    </source>
</evidence>
<proteinExistence type="inferred from homology"/>
<gene>
    <name evidence="6" type="ORF">JK636_16925</name>
</gene>
<dbReference type="SFLD" id="SFLDG01129">
    <property type="entry name" value="C1.5:_HAD__Beta-PGM__Phosphata"/>
    <property type="match status" value="1"/>
</dbReference>
<dbReference type="SUPFAM" id="SSF56784">
    <property type="entry name" value="HAD-like"/>
    <property type="match status" value="1"/>
</dbReference>
<evidence type="ECO:0000313" key="6">
    <source>
        <dbReference type="EMBL" id="MBL4937406.1"/>
    </source>
</evidence>
<name>A0ABS1TDU7_9CLOT</name>
<dbReference type="InterPro" id="IPR006439">
    <property type="entry name" value="HAD-SF_hydro_IA"/>
</dbReference>
<dbReference type="NCBIfam" id="TIGR01509">
    <property type="entry name" value="HAD-SF-IA-v3"/>
    <property type="match status" value="1"/>
</dbReference>
<protein>
    <submittedName>
        <fullName evidence="6">HAD family phosphatase</fullName>
    </submittedName>
</protein>
<dbReference type="InterPro" id="IPR023214">
    <property type="entry name" value="HAD_sf"/>
</dbReference>
<keyword evidence="5" id="KW-0119">Carbohydrate metabolism</keyword>
<dbReference type="Gene3D" id="1.10.150.240">
    <property type="entry name" value="Putative phosphatase, domain 2"/>
    <property type="match status" value="1"/>
</dbReference>
<dbReference type="InterPro" id="IPR041492">
    <property type="entry name" value="HAD_2"/>
</dbReference>
<keyword evidence="3" id="KW-0479">Metal-binding</keyword>
<reference evidence="6 7" key="1">
    <citation type="submission" date="2021-01" db="EMBL/GenBank/DDBJ databases">
        <title>Genome public.</title>
        <authorList>
            <person name="Liu C."/>
            <person name="Sun Q."/>
        </authorList>
    </citation>
    <scope>NUCLEOTIDE SEQUENCE [LARGE SCALE GENOMIC DNA]</scope>
    <source>
        <strain evidence="6 7">YIM B02515</strain>
    </source>
</reference>
<dbReference type="Pfam" id="PF13419">
    <property type="entry name" value="HAD_2"/>
    <property type="match status" value="1"/>
</dbReference>
<dbReference type="PRINTS" id="PR00413">
    <property type="entry name" value="HADHALOGNASE"/>
</dbReference>
<sequence length="217" mass="24648">MFKAVIFDMDGVIIDSEPVHLKLEYEIYDELGIDVTREEHSTFVGTTSHYMWDTLKKKYKLSQDLDYLVNHAREKYFNHLTSEECEVALVEGVRDFIRKLHERGTKLAIASSSPLNVIEAVVKIFKLEEYFEVLVTGDMVRKSKPEPDIFIYAAEKLGVSPNECIVVEDSHNGVRAAKKAGMKCIGYKNISSGNQDISMADLVVEAFSEVDADRLFK</sequence>
<dbReference type="CDD" id="cd16423">
    <property type="entry name" value="HAD_BPGM-like"/>
    <property type="match status" value="1"/>
</dbReference>
<dbReference type="SFLD" id="SFLDS00003">
    <property type="entry name" value="Haloacid_Dehalogenase"/>
    <property type="match status" value="1"/>
</dbReference>
<evidence type="ECO:0000256" key="3">
    <source>
        <dbReference type="ARBA" id="ARBA00022723"/>
    </source>
</evidence>
<dbReference type="EMBL" id="JAESWC010000014">
    <property type="protein sequence ID" value="MBL4937406.1"/>
    <property type="molecule type" value="Genomic_DNA"/>
</dbReference>
<keyword evidence="4" id="KW-0460">Magnesium</keyword>
<dbReference type="Proteomes" id="UP000632377">
    <property type="component" value="Unassembled WGS sequence"/>
</dbReference>
<dbReference type="NCBIfam" id="TIGR01549">
    <property type="entry name" value="HAD-SF-IA-v1"/>
    <property type="match status" value="1"/>
</dbReference>
<dbReference type="Gene3D" id="3.40.50.1000">
    <property type="entry name" value="HAD superfamily/HAD-like"/>
    <property type="match status" value="1"/>
</dbReference>
<comment type="caution">
    <text evidence="6">The sequence shown here is derived from an EMBL/GenBank/DDBJ whole genome shotgun (WGS) entry which is preliminary data.</text>
</comment>
<keyword evidence="7" id="KW-1185">Reference proteome</keyword>
<dbReference type="InterPro" id="IPR036412">
    <property type="entry name" value="HAD-like_sf"/>
</dbReference>
<dbReference type="PANTHER" id="PTHR46193:SF18">
    <property type="entry name" value="HEXITOL PHOSPHATASE B"/>
    <property type="match status" value="1"/>
</dbReference>
<evidence type="ECO:0000313" key="7">
    <source>
        <dbReference type="Proteomes" id="UP000632377"/>
    </source>
</evidence>